<gene>
    <name evidence="4" type="ORF">FRY97_20605</name>
</gene>
<feature type="chain" id="PRO_5023066989" evidence="3">
    <location>
        <begin position="25"/>
        <end position="255"/>
    </location>
</feature>
<keyword evidence="2" id="KW-0472">Membrane</keyword>
<feature type="transmembrane region" description="Helical" evidence="2">
    <location>
        <begin position="133"/>
        <end position="151"/>
    </location>
</feature>
<evidence type="ECO:0000313" key="4">
    <source>
        <dbReference type="EMBL" id="TXB60550.1"/>
    </source>
</evidence>
<dbReference type="InterPro" id="IPR032809">
    <property type="entry name" value="Put_HupE_UreJ"/>
</dbReference>
<keyword evidence="3" id="KW-0732">Signal</keyword>
<dbReference type="Proteomes" id="UP000321580">
    <property type="component" value="Unassembled WGS sequence"/>
</dbReference>
<feature type="transmembrane region" description="Helical" evidence="2">
    <location>
        <begin position="163"/>
        <end position="189"/>
    </location>
</feature>
<protein>
    <submittedName>
        <fullName evidence="4">HupE/UreJ family protein</fullName>
    </submittedName>
</protein>
<keyword evidence="5" id="KW-1185">Reference proteome</keyword>
<evidence type="ECO:0000313" key="5">
    <source>
        <dbReference type="Proteomes" id="UP000321580"/>
    </source>
</evidence>
<organism evidence="4 5">
    <name type="scientific">Phaeodactylibacter luteus</name>
    <dbReference type="NCBI Taxonomy" id="1564516"/>
    <lineage>
        <taxon>Bacteria</taxon>
        <taxon>Pseudomonadati</taxon>
        <taxon>Bacteroidota</taxon>
        <taxon>Saprospiria</taxon>
        <taxon>Saprospirales</taxon>
        <taxon>Haliscomenobacteraceae</taxon>
        <taxon>Phaeodactylibacter</taxon>
    </lineage>
</organism>
<dbReference type="EMBL" id="VOOR01000078">
    <property type="protein sequence ID" value="TXB60550.1"/>
    <property type="molecule type" value="Genomic_DNA"/>
</dbReference>
<sequence length="255" mass="27760">MGKLNLRPIAPLALLLALPGLAWAHGVAPADQETLTNGGLWSYIYVGAKHMVTGYDHLLFLVGVIFFLNNIKDILRFITVFTIGHSITLTGATYLGILADEHLIDAVIALSVVYKGFENLGGFPKLLKVEAPNLLTMVFLFGLIHGFGLSTRLQSFDLGQGQFLAKILSFNVGVELGQVLALIPIVFVISKWRGAPSFNRFHKVVNTFLVVAGLGLLAFQLNGYFSGPHTHEHHHEEGAGHSHEDAHGHPHPHGE</sequence>
<feature type="region of interest" description="Disordered" evidence="1">
    <location>
        <begin position="230"/>
        <end position="255"/>
    </location>
</feature>
<feature type="transmembrane region" description="Helical" evidence="2">
    <location>
        <begin position="74"/>
        <end position="97"/>
    </location>
</feature>
<name>A0A5C6RFR1_9BACT</name>
<dbReference type="Pfam" id="PF13795">
    <property type="entry name" value="HupE_UreJ_2"/>
    <property type="match status" value="1"/>
</dbReference>
<accession>A0A5C6RFR1</accession>
<evidence type="ECO:0000256" key="3">
    <source>
        <dbReference type="SAM" id="SignalP"/>
    </source>
</evidence>
<feature type="transmembrane region" description="Helical" evidence="2">
    <location>
        <begin position="201"/>
        <end position="221"/>
    </location>
</feature>
<keyword evidence="2" id="KW-0812">Transmembrane</keyword>
<dbReference type="AlphaFoldDB" id="A0A5C6RFR1"/>
<reference evidence="4 5" key="1">
    <citation type="submission" date="2019-08" db="EMBL/GenBank/DDBJ databases">
        <title>Genome of Phaeodactylibacter luteus.</title>
        <authorList>
            <person name="Bowman J.P."/>
        </authorList>
    </citation>
    <scope>NUCLEOTIDE SEQUENCE [LARGE SCALE GENOMIC DNA]</scope>
    <source>
        <strain evidence="4 5">KCTC 42180</strain>
    </source>
</reference>
<evidence type="ECO:0000256" key="1">
    <source>
        <dbReference type="SAM" id="MobiDB-lite"/>
    </source>
</evidence>
<keyword evidence="2" id="KW-1133">Transmembrane helix</keyword>
<comment type="caution">
    <text evidence="4">The sequence shown here is derived from an EMBL/GenBank/DDBJ whole genome shotgun (WGS) entry which is preliminary data.</text>
</comment>
<evidence type="ECO:0000256" key="2">
    <source>
        <dbReference type="SAM" id="Phobius"/>
    </source>
</evidence>
<feature type="transmembrane region" description="Helical" evidence="2">
    <location>
        <begin position="40"/>
        <end position="67"/>
    </location>
</feature>
<feature type="signal peptide" evidence="3">
    <location>
        <begin position="1"/>
        <end position="24"/>
    </location>
</feature>
<dbReference type="OrthoDB" id="9808870at2"/>
<proteinExistence type="predicted"/>